<accession>A0A5C4N0I4</accession>
<proteinExistence type="predicted"/>
<dbReference type="OrthoDB" id="7783360at2"/>
<feature type="transmembrane region" description="Helical" evidence="1">
    <location>
        <begin position="31"/>
        <end position="51"/>
    </location>
</feature>
<dbReference type="RefSeq" id="WP_139076207.1">
    <property type="nucleotide sequence ID" value="NZ_VDFU01000007.1"/>
</dbReference>
<dbReference type="EMBL" id="VDFU01000007">
    <property type="protein sequence ID" value="TNC50411.1"/>
    <property type="molecule type" value="Genomic_DNA"/>
</dbReference>
<organism evidence="2 3">
    <name type="scientific">Rubellimicrobium rubrum</name>
    <dbReference type="NCBI Taxonomy" id="2585369"/>
    <lineage>
        <taxon>Bacteria</taxon>
        <taxon>Pseudomonadati</taxon>
        <taxon>Pseudomonadota</taxon>
        <taxon>Alphaproteobacteria</taxon>
        <taxon>Rhodobacterales</taxon>
        <taxon>Roseobacteraceae</taxon>
        <taxon>Rubellimicrobium</taxon>
    </lineage>
</organism>
<keyword evidence="1" id="KW-1133">Transmembrane helix</keyword>
<evidence type="ECO:0000313" key="3">
    <source>
        <dbReference type="Proteomes" id="UP000305887"/>
    </source>
</evidence>
<keyword evidence="1" id="KW-0812">Transmembrane</keyword>
<protein>
    <recommendedName>
        <fullName evidence="4">Type I secretion protein</fullName>
    </recommendedName>
</protein>
<reference evidence="2 3" key="1">
    <citation type="submission" date="2019-06" db="EMBL/GenBank/DDBJ databases">
        <title>YIM 131921 draft genome.</title>
        <authorList>
            <person name="Jiang L."/>
        </authorList>
    </citation>
    <scope>NUCLEOTIDE SEQUENCE [LARGE SCALE GENOMIC DNA]</scope>
    <source>
        <strain evidence="2 3">YIM 131921</strain>
    </source>
</reference>
<dbReference type="InterPro" id="IPR011049">
    <property type="entry name" value="Serralysin-like_metalloprot_C"/>
</dbReference>
<gene>
    <name evidence="2" type="ORF">FHG66_07880</name>
</gene>
<dbReference type="InterPro" id="IPR018511">
    <property type="entry name" value="Hemolysin-typ_Ca-bd_CS"/>
</dbReference>
<keyword evidence="1" id="KW-0472">Membrane</keyword>
<evidence type="ECO:0000256" key="1">
    <source>
        <dbReference type="SAM" id="Phobius"/>
    </source>
</evidence>
<evidence type="ECO:0008006" key="4">
    <source>
        <dbReference type="Google" id="ProtNLM"/>
    </source>
</evidence>
<evidence type="ECO:0000313" key="2">
    <source>
        <dbReference type="EMBL" id="TNC50411.1"/>
    </source>
</evidence>
<keyword evidence="3" id="KW-1185">Reference proteome</keyword>
<comment type="caution">
    <text evidence="2">The sequence shown here is derived from an EMBL/GenBank/DDBJ whole genome shotgun (WGS) entry which is preliminary data.</text>
</comment>
<dbReference type="PROSITE" id="PS00330">
    <property type="entry name" value="HEMOLYSIN_CALCIUM"/>
    <property type="match status" value="1"/>
</dbReference>
<dbReference type="Proteomes" id="UP000305887">
    <property type="component" value="Unassembled WGS sequence"/>
</dbReference>
<name>A0A5C4N0I4_9RHOB</name>
<sequence length="721" mass="79086">MRWWGNSLISIWHNGGRFNVFTIGKSQRPRAIAWIAGAWILVWAPLAAYAIPSFPGHLGTGQVDIRGEPRTAHGFQPSSFSRPSWLQRETLVNVAADAAPDGTVQDPSLGVNLGDVTDWSTELPFLDLMRSSRPWVAHEEGVWGAWSNERLATEGYLSPEGWPQRLPDGSTGFQTAVLTEQPEEARSIAGTYLLRWEGSATVTLDGLVENIRPEDGAIRFTFAPDKAGAVLIGVTNLDAADPFRNMTLVREDRAALLEGGAVFNPDFLARIQDFRALRFMDWMKTNNSTQRAWEDRPQVTDASWMQRGVPVEIMVQLANEVGADPWFTLPHQADDDYVARFSSYVRDHLDPGLKVYAEWSNEVWNFAFEQTHWAAAQATERWGVAPGGDGFIQFAGVRASEVADIWQTAFGPEAESRLIRVIGTQTGWKGLEVPLLDAPLGVAEGRRPPAESFDAYAVTGYFGHGIGSEDMAPQLLEWLDRGTAVAEVTELARSDLQQLVEDFWPYHQQIARDRNLTLVAYEGGTHIVGHGPVMEDADITQFFTSYSYTPEMGALYGVLLTEWAQLGAGLFTAYSGISSPSRYGSWGALRHLDDSNPRWDALVAANAIAAGWEDRDPSVFRNGVIRLGSDHGETLTGTPEEDDLIALDGDDILIPLGGGDRLHGGPGEDIVRLPGALSDWTKASDGLATVLQQGTEIVRLTAVEVVEFQGSGDRMIITGPD</sequence>
<dbReference type="Gene3D" id="2.150.10.10">
    <property type="entry name" value="Serralysin-like metalloprotease, C-terminal"/>
    <property type="match status" value="1"/>
</dbReference>
<dbReference type="AlphaFoldDB" id="A0A5C4N0I4"/>
<dbReference type="SUPFAM" id="SSF51120">
    <property type="entry name" value="beta-Roll"/>
    <property type="match status" value="1"/>
</dbReference>